<dbReference type="SUPFAM" id="SSF47113">
    <property type="entry name" value="Histone-fold"/>
    <property type="match status" value="1"/>
</dbReference>
<organism evidence="5 6">
    <name type="scientific">[Myrmecia] bisecta</name>
    <dbReference type="NCBI Taxonomy" id="41462"/>
    <lineage>
        <taxon>Eukaryota</taxon>
        <taxon>Viridiplantae</taxon>
        <taxon>Chlorophyta</taxon>
        <taxon>core chlorophytes</taxon>
        <taxon>Trebouxiophyceae</taxon>
        <taxon>Trebouxiales</taxon>
        <taxon>Trebouxiaceae</taxon>
        <taxon>Myrmecia</taxon>
    </lineage>
</organism>
<dbReference type="EMBL" id="JALJOR010000008">
    <property type="protein sequence ID" value="KAK9813283.1"/>
    <property type="molecule type" value="Genomic_DNA"/>
</dbReference>
<sequence>MGAFESWKTFCGDRVCLKAAVRLAANVAAAQPEPEPKPAAELRGSDKDFGLLLPLARVRRIIKADSEVKAVSMEASYAVARATELLLEEMVKRTVDTMNKENRRSLLYNDVADIVHEWPALGFLKDIVPNKVPASVLIEQLRQQQAQQAQREQQENKLELERQRQQLVQQEAAGPSNEPSTANGYDDEGGDDEEMPDGSGQHDY</sequence>
<feature type="domain" description="Transcription factor CBF/NF-Y/archaeal histone" evidence="4">
    <location>
        <begin position="53"/>
        <end position="112"/>
    </location>
</feature>
<dbReference type="GO" id="GO:0005634">
    <property type="term" value="C:nucleus"/>
    <property type="evidence" value="ECO:0007669"/>
    <property type="project" value="UniProtKB-SubCell"/>
</dbReference>
<accession>A0AAW1PXE1</accession>
<dbReference type="PANTHER" id="PTHR10252">
    <property type="entry name" value="HISTONE-LIKE TRANSCRIPTION FACTOR CCAAT-RELATED"/>
    <property type="match status" value="1"/>
</dbReference>
<evidence type="ECO:0000313" key="5">
    <source>
        <dbReference type="EMBL" id="KAK9813283.1"/>
    </source>
</evidence>
<evidence type="ECO:0000256" key="1">
    <source>
        <dbReference type="ARBA" id="ARBA00004123"/>
    </source>
</evidence>
<keyword evidence="6" id="KW-1185">Reference proteome</keyword>
<dbReference type="PANTHER" id="PTHR10252:SF54">
    <property type="entry name" value="CHROMATIN ACCESSIBILITY COMPLEX PROTEIN 1"/>
    <property type="match status" value="1"/>
</dbReference>
<keyword evidence="2" id="KW-0539">Nucleus</keyword>
<dbReference type="GO" id="GO:0046982">
    <property type="term" value="F:protein heterodimerization activity"/>
    <property type="evidence" value="ECO:0007669"/>
    <property type="project" value="InterPro"/>
</dbReference>
<evidence type="ECO:0000256" key="3">
    <source>
        <dbReference type="SAM" id="MobiDB-lite"/>
    </source>
</evidence>
<dbReference type="Pfam" id="PF00808">
    <property type="entry name" value="CBFD_NFYB_HMF"/>
    <property type="match status" value="1"/>
</dbReference>
<evidence type="ECO:0000313" key="6">
    <source>
        <dbReference type="Proteomes" id="UP001489004"/>
    </source>
</evidence>
<dbReference type="Proteomes" id="UP001489004">
    <property type="component" value="Unassembled WGS sequence"/>
</dbReference>
<dbReference type="CDD" id="cd23645">
    <property type="entry name" value="HFD_Dpb3-like"/>
    <property type="match status" value="1"/>
</dbReference>
<feature type="compositionally biased region" description="Acidic residues" evidence="3">
    <location>
        <begin position="185"/>
        <end position="196"/>
    </location>
</feature>
<name>A0AAW1PXE1_9CHLO</name>
<dbReference type="Gene3D" id="1.10.20.10">
    <property type="entry name" value="Histone, subunit A"/>
    <property type="match status" value="1"/>
</dbReference>
<dbReference type="AlphaFoldDB" id="A0AAW1PXE1"/>
<feature type="compositionally biased region" description="Basic and acidic residues" evidence="3">
    <location>
        <begin position="152"/>
        <end position="164"/>
    </location>
</feature>
<dbReference type="InterPro" id="IPR003958">
    <property type="entry name" value="CBFA_NFYB_domain"/>
</dbReference>
<dbReference type="GO" id="GO:0006355">
    <property type="term" value="P:regulation of DNA-templated transcription"/>
    <property type="evidence" value="ECO:0007669"/>
    <property type="project" value="TreeGrafter"/>
</dbReference>
<dbReference type="GO" id="GO:0000976">
    <property type="term" value="F:transcription cis-regulatory region binding"/>
    <property type="evidence" value="ECO:0007669"/>
    <property type="project" value="TreeGrafter"/>
</dbReference>
<evidence type="ECO:0000259" key="4">
    <source>
        <dbReference type="Pfam" id="PF00808"/>
    </source>
</evidence>
<comment type="subcellular location">
    <subcellularLocation>
        <location evidence="1">Nucleus</location>
    </subcellularLocation>
</comment>
<comment type="caution">
    <text evidence="5">The sequence shown here is derived from an EMBL/GenBank/DDBJ whole genome shotgun (WGS) entry which is preliminary data.</text>
</comment>
<gene>
    <name evidence="5" type="ORF">WJX72_011874</name>
</gene>
<proteinExistence type="predicted"/>
<feature type="region of interest" description="Disordered" evidence="3">
    <location>
        <begin position="148"/>
        <end position="204"/>
    </location>
</feature>
<protein>
    <recommendedName>
        <fullName evidence="4">Transcription factor CBF/NF-Y/archaeal histone domain-containing protein</fullName>
    </recommendedName>
</protein>
<reference evidence="5 6" key="1">
    <citation type="journal article" date="2024" name="Nat. Commun.">
        <title>Phylogenomics reveals the evolutionary origins of lichenization in chlorophyte algae.</title>
        <authorList>
            <person name="Puginier C."/>
            <person name="Libourel C."/>
            <person name="Otte J."/>
            <person name="Skaloud P."/>
            <person name="Haon M."/>
            <person name="Grisel S."/>
            <person name="Petersen M."/>
            <person name="Berrin J.G."/>
            <person name="Delaux P.M."/>
            <person name="Dal Grande F."/>
            <person name="Keller J."/>
        </authorList>
    </citation>
    <scope>NUCLEOTIDE SEQUENCE [LARGE SCALE GENOMIC DNA]</scope>
    <source>
        <strain evidence="5 6">SAG 2043</strain>
    </source>
</reference>
<evidence type="ECO:0000256" key="2">
    <source>
        <dbReference type="ARBA" id="ARBA00023242"/>
    </source>
</evidence>
<dbReference type="InterPro" id="IPR050568">
    <property type="entry name" value="Transcr_DNA_Rep_Reg"/>
</dbReference>
<dbReference type="InterPro" id="IPR009072">
    <property type="entry name" value="Histone-fold"/>
</dbReference>